<dbReference type="PANTHER" id="PTHR43086:SF3">
    <property type="entry name" value="NADP-DEPENDENT 3-HYDROXY ACID DEHYDROGENASE YDFG"/>
    <property type="match status" value="1"/>
</dbReference>
<dbReference type="RefSeq" id="WP_192276551.1">
    <property type="nucleotide sequence ID" value="NZ_JACZDF010000001.1"/>
</dbReference>
<keyword evidence="2" id="KW-0560">Oxidoreductase</keyword>
<keyword evidence="5" id="KW-1185">Reference proteome</keyword>
<dbReference type="Proteomes" id="UP000642107">
    <property type="component" value="Unassembled WGS sequence"/>
</dbReference>
<dbReference type="SUPFAM" id="SSF51735">
    <property type="entry name" value="NAD(P)-binding Rossmann-fold domains"/>
    <property type="match status" value="1"/>
</dbReference>
<organism evidence="4 5">
    <name type="scientific">Flavimobilis rhizosphaerae</name>
    <dbReference type="NCBI Taxonomy" id="2775421"/>
    <lineage>
        <taxon>Bacteria</taxon>
        <taxon>Bacillati</taxon>
        <taxon>Actinomycetota</taxon>
        <taxon>Actinomycetes</taxon>
        <taxon>Micrococcales</taxon>
        <taxon>Jonesiaceae</taxon>
        <taxon>Flavimobilis</taxon>
    </lineage>
</organism>
<evidence type="ECO:0000313" key="4">
    <source>
        <dbReference type="EMBL" id="MBD9697920.1"/>
    </source>
</evidence>
<dbReference type="CDD" id="cd05233">
    <property type="entry name" value="SDR_c"/>
    <property type="match status" value="1"/>
</dbReference>
<reference evidence="4 5" key="1">
    <citation type="submission" date="2020-09" db="EMBL/GenBank/DDBJ databases">
        <title>Flavimobilis rhizosphaerae sp. nov., isolated from rhizosphere soil of Spartina alterniflora.</title>
        <authorList>
            <person name="Hanqin C."/>
        </authorList>
    </citation>
    <scope>NUCLEOTIDE SEQUENCE [LARGE SCALE GENOMIC DNA]</scope>
    <source>
        <strain evidence="4 5">GY 10621</strain>
    </source>
</reference>
<dbReference type="Pfam" id="PF00106">
    <property type="entry name" value="adh_short"/>
    <property type="match status" value="1"/>
</dbReference>
<gene>
    <name evidence="4" type="ORF">IGS67_00190</name>
</gene>
<dbReference type="EMBL" id="JACZDF010000001">
    <property type="protein sequence ID" value="MBD9697920.1"/>
    <property type="molecule type" value="Genomic_DNA"/>
</dbReference>
<comment type="similarity">
    <text evidence="1 3">Belongs to the short-chain dehydrogenases/reductases (SDR) family.</text>
</comment>
<dbReference type="PRINTS" id="PR00080">
    <property type="entry name" value="SDRFAMILY"/>
</dbReference>
<evidence type="ECO:0000256" key="3">
    <source>
        <dbReference type="RuleBase" id="RU000363"/>
    </source>
</evidence>
<evidence type="ECO:0000256" key="1">
    <source>
        <dbReference type="ARBA" id="ARBA00006484"/>
    </source>
</evidence>
<accession>A0ABR9DLA4</accession>
<dbReference type="PRINTS" id="PR00081">
    <property type="entry name" value="GDHRDH"/>
</dbReference>
<protein>
    <submittedName>
        <fullName evidence="4">SDR family NAD(P)-dependent oxidoreductase</fullName>
    </submittedName>
</protein>
<dbReference type="PANTHER" id="PTHR43086">
    <property type="entry name" value="VERY-LONG-CHAIN 3-OXOOACYL-COA REDUCTASE"/>
    <property type="match status" value="1"/>
</dbReference>
<evidence type="ECO:0000256" key="2">
    <source>
        <dbReference type="ARBA" id="ARBA00023002"/>
    </source>
</evidence>
<dbReference type="InterPro" id="IPR002347">
    <property type="entry name" value="SDR_fam"/>
</dbReference>
<dbReference type="Gene3D" id="3.40.50.720">
    <property type="entry name" value="NAD(P)-binding Rossmann-like Domain"/>
    <property type="match status" value="1"/>
</dbReference>
<name>A0ABR9DLA4_9MICO</name>
<dbReference type="InterPro" id="IPR036291">
    <property type="entry name" value="NAD(P)-bd_dom_sf"/>
</dbReference>
<sequence>MGTALVTGASAGLGEEFAWQLATAKHDLVLVARDEARLEALAVRLRAAAGVHVEVLPADLSVREDVARVAARLEADERPVGLLVNNAGYTVHERFTRSDLDAQDALLDVMVRSVQALSHAAARTMKDRGRGAILNVSSVAAHTVSGTYSAAKAWVLTFTEGLAVELEGTGVTATALCPGLTRTEFHERAGFTRLGPGWFWLDRADVVRVALADVRRGAVVSVPSVRYRVATTVARHLPREAMRALTKRAGL</sequence>
<comment type="caution">
    <text evidence="4">The sequence shown here is derived from an EMBL/GenBank/DDBJ whole genome shotgun (WGS) entry which is preliminary data.</text>
</comment>
<proteinExistence type="inferred from homology"/>
<dbReference type="PIRSF" id="PIRSF000126">
    <property type="entry name" value="11-beta-HSD1"/>
    <property type="match status" value="1"/>
</dbReference>
<evidence type="ECO:0000313" key="5">
    <source>
        <dbReference type="Proteomes" id="UP000642107"/>
    </source>
</evidence>